<accession>A0A423SPB9</accession>
<evidence type="ECO:0000313" key="3">
    <source>
        <dbReference type="Proteomes" id="UP000283509"/>
    </source>
</evidence>
<protein>
    <submittedName>
        <fullName evidence="2">Uncharacterized protein</fullName>
    </submittedName>
</protein>
<reference evidence="2 3" key="2">
    <citation type="submission" date="2019-01" db="EMBL/GenBank/DDBJ databases">
        <title>The decoding of complex shrimp genome reveals the adaptation for benthos swimmer, frequently molting mechanism and breeding impact on genome.</title>
        <authorList>
            <person name="Sun Y."/>
            <person name="Gao Y."/>
            <person name="Yu Y."/>
        </authorList>
    </citation>
    <scope>NUCLEOTIDE SEQUENCE [LARGE SCALE GENOMIC DNA]</scope>
    <source>
        <tissue evidence="2">Muscle</tissue>
    </source>
</reference>
<evidence type="ECO:0000313" key="2">
    <source>
        <dbReference type="EMBL" id="ROT66070.1"/>
    </source>
</evidence>
<comment type="caution">
    <text evidence="2">The sequence shown here is derived from an EMBL/GenBank/DDBJ whole genome shotgun (WGS) entry which is preliminary data.</text>
</comment>
<dbReference type="EMBL" id="QCYY01002995">
    <property type="protein sequence ID" value="ROT66070.1"/>
    <property type="molecule type" value="Genomic_DNA"/>
</dbReference>
<dbReference type="OrthoDB" id="10393353at2759"/>
<dbReference type="AlphaFoldDB" id="A0A423SPB9"/>
<sequence length="382" mass="40352">MLLLVGDMKSHQRSLVPPIAFPGQFSPSPDFTPTPARTAWPVAQNQRPPLPPSGPGGATVGMSPSAFESWAVSVEDYGNICGWMPPLAASYVRLQCSGEVQQRIDARVNRHEFRLLSTTAAVDTVRSVVIGPRCVVGAWSDFFTYSQAPSDTICAYVSKCRAMAGECKFQCPKCRCSLDEYMLGKKVVMGLSDRSMKAEVLRCIPRLESVNDIIRTCEVIESAEKAAGRSAVGNVQVLATQDPVMKSPSPSPDPTHIEVAASGASRRPNDQQSSRYTGADVVVNAAGDAGTVTVEETANVVPLGLFAARVDLRGTSGASAQPSPQKAVLSQCSTMAVADTGAQVSMAGRTLLNNLGILQHQLQPAPVAVNHVAGVACVSLEA</sequence>
<reference evidence="2 3" key="1">
    <citation type="submission" date="2018-04" db="EMBL/GenBank/DDBJ databases">
        <authorList>
            <person name="Zhang X."/>
            <person name="Yuan J."/>
            <person name="Li F."/>
            <person name="Xiang J."/>
        </authorList>
    </citation>
    <scope>NUCLEOTIDE SEQUENCE [LARGE SCALE GENOMIC DNA]</scope>
    <source>
        <tissue evidence="2">Muscle</tissue>
    </source>
</reference>
<evidence type="ECO:0000256" key="1">
    <source>
        <dbReference type="SAM" id="MobiDB-lite"/>
    </source>
</evidence>
<dbReference type="Proteomes" id="UP000283509">
    <property type="component" value="Unassembled WGS sequence"/>
</dbReference>
<gene>
    <name evidence="2" type="ORF">C7M84_015936</name>
</gene>
<organism evidence="2 3">
    <name type="scientific">Penaeus vannamei</name>
    <name type="common">Whiteleg shrimp</name>
    <name type="synonym">Litopenaeus vannamei</name>
    <dbReference type="NCBI Taxonomy" id="6689"/>
    <lineage>
        <taxon>Eukaryota</taxon>
        <taxon>Metazoa</taxon>
        <taxon>Ecdysozoa</taxon>
        <taxon>Arthropoda</taxon>
        <taxon>Crustacea</taxon>
        <taxon>Multicrustacea</taxon>
        <taxon>Malacostraca</taxon>
        <taxon>Eumalacostraca</taxon>
        <taxon>Eucarida</taxon>
        <taxon>Decapoda</taxon>
        <taxon>Dendrobranchiata</taxon>
        <taxon>Penaeoidea</taxon>
        <taxon>Penaeidae</taxon>
        <taxon>Penaeus</taxon>
    </lineage>
</organism>
<proteinExistence type="predicted"/>
<feature type="region of interest" description="Disordered" evidence="1">
    <location>
        <begin position="243"/>
        <end position="278"/>
    </location>
</feature>
<name>A0A423SPB9_PENVA</name>
<keyword evidence="3" id="KW-1185">Reference proteome</keyword>